<keyword evidence="2" id="KW-0378">Hydrolase</keyword>
<dbReference type="AlphaFoldDB" id="X8BJ13"/>
<organism evidence="2">
    <name type="scientific">Mycobacterium xenopi 4042</name>
    <dbReference type="NCBI Taxonomy" id="1299334"/>
    <lineage>
        <taxon>Bacteria</taxon>
        <taxon>Bacillati</taxon>
        <taxon>Actinomycetota</taxon>
        <taxon>Actinomycetes</taxon>
        <taxon>Mycobacteriales</taxon>
        <taxon>Mycobacteriaceae</taxon>
        <taxon>Mycobacterium</taxon>
    </lineage>
</organism>
<gene>
    <name evidence="2" type="ORF">I553_2655</name>
</gene>
<sequence>MLPAPPPGDIALADLLEFFKDPVKGFFRRWITRCRGTSTRSRTRCRSRSAPCRSGSSATACCTTCCAHRRPHRGRIRVAARHIAAGQLGWRKAKKIRDRAAKLAEATLRARHGEPRAHDVPSTSAMAGASPARSHRFSATASWR</sequence>
<keyword evidence="2" id="KW-0540">Nuclease</keyword>
<accession>X8BJ13</accession>
<dbReference type="EMBL" id="JAOB01000041">
    <property type="protein sequence ID" value="EUA43829.1"/>
    <property type="molecule type" value="Genomic_DNA"/>
</dbReference>
<evidence type="ECO:0000313" key="2">
    <source>
        <dbReference type="EMBL" id="EUA43829.1"/>
    </source>
</evidence>
<proteinExistence type="predicted"/>
<comment type="caution">
    <text evidence="2">The sequence shown here is derived from an EMBL/GenBank/DDBJ whole genome shotgun (WGS) entry which is preliminary data.</text>
</comment>
<keyword evidence="2" id="KW-0269">Exonuclease</keyword>
<dbReference type="GO" id="GO:0008854">
    <property type="term" value="F:exodeoxyribonuclease V activity"/>
    <property type="evidence" value="ECO:0007669"/>
    <property type="project" value="UniProtKB-EC"/>
</dbReference>
<dbReference type="PATRIC" id="fig|1299334.3.peg.4040"/>
<feature type="region of interest" description="Disordered" evidence="1">
    <location>
        <begin position="110"/>
        <end position="144"/>
    </location>
</feature>
<reference evidence="2" key="1">
    <citation type="submission" date="2014-01" db="EMBL/GenBank/DDBJ databases">
        <authorList>
            <person name="Brown-Elliot B."/>
            <person name="Wallace R."/>
            <person name="Lenaerts A."/>
            <person name="Ordway D."/>
            <person name="DeGroote M.A."/>
            <person name="Parker T."/>
            <person name="Sizemore C."/>
            <person name="Tallon L.J."/>
            <person name="Sadzewicz L.K."/>
            <person name="Sengamalay N."/>
            <person name="Fraser C.M."/>
            <person name="Hine E."/>
            <person name="Shefchek K.A."/>
            <person name="Das S.P."/>
            <person name="Tettelin H."/>
        </authorList>
    </citation>
    <scope>NUCLEOTIDE SEQUENCE [LARGE SCALE GENOMIC DNA]</scope>
    <source>
        <strain evidence="2">4042</strain>
    </source>
</reference>
<protein>
    <submittedName>
        <fullName evidence="2">Exonuclease subunit V gamma recC domain protein</fullName>
        <ecNumber evidence="2">3.1.11.5</ecNumber>
    </submittedName>
</protein>
<name>X8BJ13_MYCXE</name>
<dbReference type="EC" id="3.1.11.5" evidence="2"/>
<evidence type="ECO:0000256" key="1">
    <source>
        <dbReference type="SAM" id="MobiDB-lite"/>
    </source>
</evidence>